<dbReference type="InterPro" id="IPR027417">
    <property type="entry name" value="P-loop_NTPase"/>
</dbReference>
<gene>
    <name evidence="3" type="ORF">WFZ85_03150</name>
</gene>
<keyword evidence="3" id="KW-0547">Nucleotide-binding</keyword>
<comment type="caution">
    <text evidence="3">The sequence shown here is derived from an EMBL/GenBank/DDBJ whole genome shotgun (WGS) entry which is preliminary data.</text>
</comment>
<proteinExistence type="predicted"/>
<dbReference type="Gene3D" id="3.40.50.300">
    <property type="entry name" value="P-loop containing nucleotide triphosphate hydrolases"/>
    <property type="match status" value="1"/>
</dbReference>
<sequence length="370" mass="43263">MIIRDISKNIVADWDYKKAIVLLGPRQVGKTTLIEKLMTNKKVLFLNGDDPQTRLTFANANFNFLKETVSDFEVIVIDQAQRIQNIGVTVKMLIDAKLNKQFILTGSSSLDLGNEINEPLTGRKWEHRLFPLSWNEIKNHFSFAKSFERLEEFLIYGMYPEVVTEQKKQKILLQLAGSYLYKDILELVNIKKPDLLMKLLNALALQLGSEVSYNELSKILGVDRMTVVNYIDLLEKAFVIFRLNPYNTNQRNEITSKPKIYFYDNGIRNAIIGQFSPLQNRQDVGALFENFFISERIKKLSYEGFYGKTHYWRNTQQAEIDFLEIIENDITAYEIKYNPNKKVIFTKSFTEKYHPKNTIVVNKDNFWEYL</sequence>
<dbReference type="RefSeq" id="WP_342694830.1">
    <property type="nucleotide sequence ID" value="NZ_JBCGDO010000002.1"/>
</dbReference>
<organism evidence="3 4">
    <name type="scientific">Flavobacterium aureirubrum</name>
    <dbReference type="NCBI Taxonomy" id="3133147"/>
    <lineage>
        <taxon>Bacteria</taxon>
        <taxon>Pseudomonadati</taxon>
        <taxon>Bacteroidota</taxon>
        <taxon>Flavobacteriia</taxon>
        <taxon>Flavobacteriales</taxon>
        <taxon>Flavobacteriaceae</taxon>
        <taxon>Flavobacterium</taxon>
    </lineage>
</organism>
<dbReference type="Pfam" id="PF13173">
    <property type="entry name" value="AAA_14"/>
    <property type="match status" value="1"/>
</dbReference>
<name>A0ABU9N1K1_9FLAO</name>
<accession>A0ABU9N1K1</accession>
<evidence type="ECO:0000259" key="1">
    <source>
        <dbReference type="Pfam" id="PF13173"/>
    </source>
</evidence>
<evidence type="ECO:0000313" key="3">
    <source>
        <dbReference type="EMBL" id="MEM0541602.1"/>
    </source>
</evidence>
<dbReference type="InterPro" id="IPR025420">
    <property type="entry name" value="DUF4143"/>
</dbReference>
<protein>
    <submittedName>
        <fullName evidence="3">ATP-binding protein</fullName>
    </submittedName>
</protein>
<dbReference type="PANTHER" id="PTHR43566">
    <property type="entry name" value="CONSERVED PROTEIN"/>
    <property type="match status" value="1"/>
</dbReference>
<keyword evidence="3" id="KW-0067">ATP-binding</keyword>
<keyword evidence="4" id="KW-1185">Reference proteome</keyword>
<dbReference type="Proteomes" id="UP001460072">
    <property type="component" value="Unassembled WGS sequence"/>
</dbReference>
<feature type="domain" description="AAA" evidence="1">
    <location>
        <begin position="17"/>
        <end position="137"/>
    </location>
</feature>
<dbReference type="PANTHER" id="PTHR43566:SF1">
    <property type="entry name" value="AAA+ ATPASE DOMAIN-CONTAINING PROTEIN"/>
    <property type="match status" value="1"/>
</dbReference>
<evidence type="ECO:0000259" key="2">
    <source>
        <dbReference type="Pfam" id="PF13635"/>
    </source>
</evidence>
<reference evidence="3 4" key="1">
    <citation type="submission" date="2024-03" db="EMBL/GenBank/DDBJ databases">
        <title>Two novel species of the genus Flavobacterium exhibiting potentially degradation of complex polysaccharides.</title>
        <authorList>
            <person name="Lian X."/>
        </authorList>
    </citation>
    <scope>NUCLEOTIDE SEQUENCE [LARGE SCALE GENOMIC DNA]</scope>
    <source>
        <strain evidence="4">j3</strain>
    </source>
</reference>
<dbReference type="Pfam" id="PF13635">
    <property type="entry name" value="DUF4143"/>
    <property type="match status" value="1"/>
</dbReference>
<evidence type="ECO:0000313" key="4">
    <source>
        <dbReference type="Proteomes" id="UP001460072"/>
    </source>
</evidence>
<dbReference type="GO" id="GO:0005524">
    <property type="term" value="F:ATP binding"/>
    <property type="evidence" value="ECO:0007669"/>
    <property type="project" value="UniProtKB-KW"/>
</dbReference>
<dbReference type="SUPFAM" id="SSF52540">
    <property type="entry name" value="P-loop containing nucleoside triphosphate hydrolases"/>
    <property type="match status" value="1"/>
</dbReference>
<dbReference type="InterPro" id="IPR041682">
    <property type="entry name" value="AAA_14"/>
</dbReference>
<dbReference type="EMBL" id="JBCGDO010000002">
    <property type="protein sequence ID" value="MEM0541602.1"/>
    <property type="molecule type" value="Genomic_DNA"/>
</dbReference>
<feature type="domain" description="DUF4143" evidence="2">
    <location>
        <begin position="182"/>
        <end position="338"/>
    </location>
</feature>